<evidence type="ECO:0000256" key="3">
    <source>
        <dbReference type="ARBA" id="ARBA00022722"/>
    </source>
</evidence>
<dbReference type="HAMAP" id="MF_00337">
    <property type="entry name" value="Exonuc_7_S"/>
    <property type="match status" value="1"/>
</dbReference>
<dbReference type="InterPro" id="IPR037004">
    <property type="entry name" value="Exonuc_VII_ssu_sf"/>
</dbReference>
<feature type="compositionally biased region" description="Low complexity" evidence="7">
    <location>
        <begin position="9"/>
        <end position="23"/>
    </location>
</feature>
<dbReference type="EC" id="3.1.11.6" evidence="6"/>
<evidence type="ECO:0000256" key="1">
    <source>
        <dbReference type="ARBA" id="ARBA00009998"/>
    </source>
</evidence>
<keyword evidence="9" id="KW-1185">Reference proteome</keyword>
<evidence type="ECO:0000256" key="4">
    <source>
        <dbReference type="ARBA" id="ARBA00022801"/>
    </source>
</evidence>
<feature type="region of interest" description="Disordered" evidence="7">
    <location>
        <begin position="82"/>
        <end position="124"/>
    </location>
</feature>
<dbReference type="InterPro" id="IPR003761">
    <property type="entry name" value="Exonuc_VII_S"/>
</dbReference>
<evidence type="ECO:0000256" key="6">
    <source>
        <dbReference type="HAMAP-Rule" id="MF_00337"/>
    </source>
</evidence>
<dbReference type="OrthoDB" id="5244334at2"/>
<keyword evidence="4 6" id="KW-0378">Hydrolase</keyword>
<keyword evidence="3 6" id="KW-0540">Nuclease</keyword>
<feature type="compositionally biased region" description="Acidic residues" evidence="7">
    <location>
        <begin position="95"/>
        <end position="124"/>
    </location>
</feature>
<evidence type="ECO:0000256" key="7">
    <source>
        <dbReference type="SAM" id="MobiDB-lite"/>
    </source>
</evidence>
<accession>A0A542DWD8</accession>
<dbReference type="Gene3D" id="1.10.287.1040">
    <property type="entry name" value="Exonuclease VII, small subunit"/>
    <property type="match status" value="1"/>
</dbReference>
<keyword evidence="5 6" id="KW-0269">Exonuclease</keyword>
<comment type="similarity">
    <text evidence="1 6">Belongs to the XseB family.</text>
</comment>
<dbReference type="GO" id="GO:0005829">
    <property type="term" value="C:cytosol"/>
    <property type="evidence" value="ECO:0007669"/>
    <property type="project" value="TreeGrafter"/>
</dbReference>
<dbReference type="EMBL" id="VFMN01000001">
    <property type="protein sequence ID" value="TQJ07413.1"/>
    <property type="molecule type" value="Genomic_DNA"/>
</dbReference>
<dbReference type="GO" id="GO:0006308">
    <property type="term" value="P:DNA catabolic process"/>
    <property type="evidence" value="ECO:0007669"/>
    <property type="project" value="UniProtKB-UniRule"/>
</dbReference>
<comment type="caution">
    <text evidence="8">The sequence shown here is derived from an EMBL/GenBank/DDBJ whole genome shotgun (WGS) entry which is preliminary data.</text>
</comment>
<evidence type="ECO:0000256" key="5">
    <source>
        <dbReference type="ARBA" id="ARBA00022839"/>
    </source>
</evidence>
<dbReference type="NCBIfam" id="TIGR01280">
    <property type="entry name" value="xseB"/>
    <property type="match status" value="1"/>
</dbReference>
<comment type="catalytic activity">
    <reaction evidence="6">
        <text>Exonucleolytic cleavage in either 5'- to 3'- or 3'- to 5'-direction to yield nucleoside 5'-phosphates.</text>
        <dbReference type="EC" id="3.1.11.6"/>
    </reaction>
</comment>
<evidence type="ECO:0000313" key="8">
    <source>
        <dbReference type="EMBL" id="TQJ07413.1"/>
    </source>
</evidence>
<dbReference type="PANTHER" id="PTHR34137">
    <property type="entry name" value="EXODEOXYRIBONUCLEASE 7 SMALL SUBUNIT"/>
    <property type="match status" value="1"/>
</dbReference>
<dbReference type="NCBIfam" id="NF002139">
    <property type="entry name" value="PRK00977.1-3"/>
    <property type="match status" value="1"/>
</dbReference>
<dbReference type="RefSeq" id="WP_141846421.1">
    <property type="nucleotide sequence ID" value="NZ_BAAAPR010000006.1"/>
</dbReference>
<dbReference type="Proteomes" id="UP000317893">
    <property type="component" value="Unassembled WGS sequence"/>
</dbReference>
<comment type="function">
    <text evidence="6">Bidirectionally degrades single-stranded DNA into large acid-insoluble oligonucleotides, which are then degraded further into small acid-soluble oligonucleotides.</text>
</comment>
<reference evidence="8 9" key="1">
    <citation type="submission" date="2019-06" db="EMBL/GenBank/DDBJ databases">
        <title>Sequencing the genomes of 1000 actinobacteria strains.</title>
        <authorList>
            <person name="Klenk H.-P."/>
        </authorList>
    </citation>
    <scope>NUCLEOTIDE SEQUENCE [LARGE SCALE GENOMIC DNA]</scope>
    <source>
        <strain evidence="8 9">DSM 18607</strain>
    </source>
</reference>
<keyword evidence="2 6" id="KW-0963">Cytoplasm</keyword>
<organism evidence="8 9">
    <name type="scientific">Lapillicoccus jejuensis</name>
    <dbReference type="NCBI Taxonomy" id="402171"/>
    <lineage>
        <taxon>Bacteria</taxon>
        <taxon>Bacillati</taxon>
        <taxon>Actinomycetota</taxon>
        <taxon>Actinomycetes</taxon>
        <taxon>Micrococcales</taxon>
        <taxon>Intrasporangiaceae</taxon>
        <taxon>Lapillicoccus</taxon>
    </lineage>
</organism>
<dbReference type="AlphaFoldDB" id="A0A542DWD8"/>
<feature type="region of interest" description="Disordered" evidence="7">
    <location>
        <begin position="1"/>
        <end position="23"/>
    </location>
</feature>
<name>A0A542DWD8_9MICO</name>
<dbReference type="Pfam" id="PF02609">
    <property type="entry name" value="Exonuc_VII_S"/>
    <property type="match status" value="1"/>
</dbReference>
<proteinExistence type="inferred from homology"/>
<sequence length="124" mass="12937">MTPPPPPTSRRAAARSTGPLAEPAAEELADVAGLGYEQARDELARIVAGLEGGQVPLEESMRLWRRGEALAAHCTAWLDGAQRQVEAATTGTPPDGDDAEDDDPDDDPDDDAEDDADDAGGDEA</sequence>
<evidence type="ECO:0000313" key="9">
    <source>
        <dbReference type="Proteomes" id="UP000317893"/>
    </source>
</evidence>
<dbReference type="GO" id="GO:0008855">
    <property type="term" value="F:exodeoxyribonuclease VII activity"/>
    <property type="evidence" value="ECO:0007669"/>
    <property type="project" value="UniProtKB-UniRule"/>
</dbReference>
<evidence type="ECO:0000256" key="2">
    <source>
        <dbReference type="ARBA" id="ARBA00022490"/>
    </source>
</evidence>
<dbReference type="SUPFAM" id="SSF116842">
    <property type="entry name" value="XseB-like"/>
    <property type="match status" value="1"/>
</dbReference>
<dbReference type="GO" id="GO:0009318">
    <property type="term" value="C:exodeoxyribonuclease VII complex"/>
    <property type="evidence" value="ECO:0007669"/>
    <property type="project" value="UniProtKB-UniRule"/>
</dbReference>
<comment type="subcellular location">
    <subcellularLocation>
        <location evidence="6">Cytoplasm</location>
    </subcellularLocation>
</comment>
<gene>
    <name evidence="6" type="primary">xseB</name>
    <name evidence="8" type="ORF">FB458_0475</name>
</gene>
<comment type="subunit">
    <text evidence="6">Heterooligomer composed of large and small subunits.</text>
</comment>
<protein>
    <recommendedName>
        <fullName evidence="6">Exodeoxyribonuclease 7 small subunit</fullName>
        <ecNumber evidence="6">3.1.11.6</ecNumber>
    </recommendedName>
    <alternativeName>
        <fullName evidence="6">Exodeoxyribonuclease VII small subunit</fullName>
        <shortName evidence="6">Exonuclease VII small subunit</shortName>
    </alternativeName>
</protein>
<dbReference type="PANTHER" id="PTHR34137:SF1">
    <property type="entry name" value="EXODEOXYRIBONUCLEASE 7 SMALL SUBUNIT"/>
    <property type="match status" value="1"/>
</dbReference>